<evidence type="ECO:0000256" key="1">
    <source>
        <dbReference type="SAM" id="MobiDB-lite"/>
    </source>
</evidence>
<feature type="compositionally biased region" description="Polar residues" evidence="1">
    <location>
        <begin position="29"/>
        <end position="41"/>
    </location>
</feature>
<feature type="region of interest" description="Disordered" evidence="1">
    <location>
        <begin position="72"/>
        <end position="112"/>
    </location>
</feature>
<gene>
    <name evidence="2" type="ORF">ACHAWO_002543</name>
</gene>
<evidence type="ECO:0000313" key="3">
    <source>
        <dbReference type="Proteomes" id="UP001530400"/>
    </source>
</evidence>
<keyword evidence="3" id="KW-1185">Reference proteome</keyword>
<accession>A0ABD3NFM7</accession>
<evidence type="ECO:0000313" key="2">
    <source>
        <dbReference type="EMBL" id="KAL3774680.1"/>
    </source>
</evidence>
<sequence length="178" mass="19947">MMDQRGGDEHSVLEEGIEVPSPLRVRIGSRSQTQWDTMQSETHTKKCSRSSTELDMMLVTEDSFQTVYDNSDTFKRKAVPPSSVATPETEESSLSYERPPRRKHKVKSKRRSSQMMMCGALGAKDEIVHDAKTTLRQIVTTLKKFGPDEKQAVRDTLIDSVNSVKGTLKKVAGQCSKP</sequence>
<dbReference type="Proteomes" id="UP001530400">
    <property type="component" value="Unassembled WGS sequence"/>
</dbReference>
<dbReference type="EMBL" id="JALLPJ020001182">
    <property type="protein sequence ID" value="KAL3774680.1"/>
    <property type="molecule type" value="Genomic_DNA"/>
</dbReference>
<proteinExistence type="predicted"/>
<protein>
    <submittedName>
        <fullName evidence="2">Uncharacterized protein</fullName>
    </submittedName>
</protein>
<dbReference type="AlphaFoldDB" id="A0ABD3NFM7"/>
<reference evidence="2 3" key="1">
    <citation type="submission" date="2024-10" db="EMBL/GenBank/DDBJ databases">
        <title>Updated reference genomes for cyclostephanoid diatoms.</title>
        <authorList>
            <person name="Roberts W.R."/>
            <person name="Alverson A.J."/>
        </authorList>
    </citation>
    <scope>NUCLEOTIDE SEQUENCE [LARGE SCALE GENOMIC DNA]</scope>
    <source>
        <strain evidence="2 3">AJA010-31</strain>
    </source>
</reference>
<organism evidence="2 3">
    <name type="scientific">Cyclotella atomus</name>
    <dbReference type="NCBI Taxonomy" id="382360"/>
    <lineage>
        <taxon>Eukaryota</taxon>
        <taxon>Sar</taxon>
        <taxon>Stramenopiles</taxon>
        <taxon>Ochrophyta</taxon>
        <taxon>Bacillariophyta</taxon>
        <taxon>Coscinodiscophyceae</taxon>
        <taxon>Thalassiosirophycidae</taxon>
        <taxon>Stephanodiscales</taxon>
        <taxon>Stephanodiscaceae</taxon>
        <taxon>Cyclotella</taxon>
    </lineage>
</organism>
<feature type="region of interest" description="Disordered" evidence="1">
    <location>
        <begin position="1"/>
        <end position="51"/>
    </location>
</feature>
<comment type="caution">
    <text evidence="2">The sequence shown here is derived from an EMBL/GenBank/DDBJ whole genome shotgun (WGS) entry which is preliminary data.</text>
</comment>
<name>A0ABD3NFM7_9STRA</name>
<feature type="compositionally biased region" description="Basic and acidic residues" evidence="1">
    <location>
        <begin position="1"/>
        <end position="13"/>
    </location>
</feature>
<feature type="compositionally biased region" description="Basic residues" evidence="1">
    <location>
        <begin position="100"/>
        <end position="112"/>
    </location>
</feature>